<sequence>MRRRHHRARGRNIDAIPSARAFVRNPSPESDIAAAAATSDTGAQSAAAGFLADLCRRTNGGVDATREDIEAARRITYELLERHTITARDAAGTGITPGTVTEAARRETEKLVGTKWCMVGCVQRTLPSPASWLASPFFWVAKEAQHESYRLTQVDRLFPPFKFAATLAAGSPPKTGEEWVAAFGRREVAAVFPFSVLESLLNGLEVPFSSGAATLEFHHDYGVLHEGDGGSWGAAAGTRVIGESQRPMRMVSRVSVDFDQGRVAGDLVTECVLVETVAGVDREVNRPADEDWKRDGARGGGDGDSGSSSGTVLDVDVNGSRTATSTATTTTAACLVSTRFEGTHTALDGVVVPSGRIMSALMCSSPNLRRQQGPGGLPGVTYRKLYVGSDTLVVQAGSCEATSTLLVYERT</sequence>
<dbReference type="AlphaFoldDB" id="A0A7S0X4V6"/>
<evidence type="ECO:0000313" key="2">
    <source>
        <dbReference type="EMBL" id="CAD8703012.1"/>
    </source>
</evidence>
<dbReference type="EMBL" id="HBFC01009797">
    <property type="protein sequence ID" value="CAD8703012.1"/>
    <property type="molecule type" value="Transcribed_RNA"/>
</dbReference>
<evidence type="ECO:0000256" key="1">
    <source>
        <dbReference type="SAM" id="MobiDB-lite"/>
    </source>
</evidence>
<gene>
    <name evidence="2" type="ORF">MANT1106_LOCUS5694</name>
</gene>
<feature type="compositionally biased region" description="Basic and acidic residues" evidence="1">
    <location>
        <begin position="285"/>
        <end position="297"/>
    </location>
</feature>
<proteinExistence type="predicted"/>
<protein>
    <submittedName>
        <fullName evidence="2">Uncharacterized protein</fullName>
    </submittedName>
</protein>
<feature type="region of interest" description="Disordered" evidence="1">
    <location>
        <begin position="285"/>
        <end position="314"/>
    </location>
</feature>
<accession>A0A7S0X4V6</accession>
<name>A0A7S0X4V6_9CHLO</name>
<organism evidence="2">
    <name type="scientific">Mantoniella antarctica</name>
    <dbReference type="NCBI Taxonomy" id="81844"/>
    <lineage>
        <taxon>Eukaryota</taxon>
        <taxon>Viridiplantae</taxon>
        <taxon>Chlorophyta</taxon>
        <taxon>Mamiellophyceae</taxon>
        <taxon>Mamiellales</taxon>
        <taxon>Mamiellaceae</taxon>
        <taxon>Mantoniella</taxon>
    </lineage>
</organism>
<reference evidence="2" key="1">
    <citation type="submission" date="2021-01" db="EMBL/GenBank/DDBJ databases">
        <authorList>
            <person name="Corre E."/>
            <person name="Pelletier E."/>
            <person name="Niang G."/>
            <person name="Scheremetjew M."/>
            <person name="Finn R."/>
            <person name="Kale V."/>
            <person name="Holt S."/>
            <person name="Cochrane G."/>
            <person name="Meng A."/>
            <person name="Brown T."/>
            <person name="Cohen L."/>
        </authorList>
    </citation>
    <scope>NUCLEOTIDE SEQUENCE</scope>
    <source>
        <strain evidence="2">SL-175</strain>
    </source>
</reference>